<comment type="function">
    <text evidence="12">Catalyzes the reversible phosphatidyl group transfer from one phosphatidylglycerol molecule to another to form cardiolipin (CL) (diphosphatidylglycerol) and glycerol.</text>
</comment>
<keyword evidence="2 12" id="KW-1003">Cell membrane</keyword>
<evidence type="ECO:0000256" key="9">
    <source>
        <dbReference type="ARBA" id="ARBA00023136"/>
    </source>
</evidence>
<keyword evidence="9 12" id="KW-0472">Membrane</keyword>
<protein>
    <recommendedName>
        <fullName evidence="12 13">Cardiolipin synthase</fullName>
        <shortName evidence="12">CL synthase</shortName>
        <ecNumber evidence="12 13">2.7.8.-</ecNumber>
    </recommendedName>
</protein>
<evidence type="ECO:0000259" key="14">
    <source>
        <dbReference type="PROSITE" id="PS50035"/>
    </source>
</evidence>
<comment type="catalytic activity">
    <reaction evidence="12">
        <text>2 a 1,2-diacyl-sn-glycero-3-phospho-(1'-sn-glycerol) = a cardiolipin + glycerol</text>
        <dbReference type="Rhea" id="RHEA:31451"/>
        <dbReference type="ChEBI" id="CHEBI:17754"/>
        <dbReference type="ChEBI" id="CHEBI:62237"/>
        <dbReference type="ChEBI" id="CHEBI:64716"/>
    </reaction>
</comment>
<dbReference type="EMBL" id="CP099799">
    <property type="protein sequence ID" value="USS00768.1"/>
    <property type="molecule type" value="Genomic_DNA"/>
</dbReference>
<keyword evidence="16" id="KW-1185">Reference proteome</keyword>
<dbReference type="EC" id="2.7.8.-" evidence="12 13"/>
<dbReference type="HAMAP" id="MF_01916">
    <property type="entry name" value="Cardiolipin_synth_Cls"/>
    <property type="match status" value="1"/>
</dbReference>
<evidence type="ECO:0000256" key="5">
    <source>
        <dbReference type="ARBA" id="ARBA00022692"/>
    </source>
</evidence>
<feature type="domain" description="PLD phosphodiesterase" evidence="14">
    <location>
        <begin position="212"/>
        <end position="239"/>
    </location>
</feature>
<feature type="active site" evidence="12">
    <location>
        <position position="219"/>
    </location>
</feature>
<proteinExistence type="inferred from homology"/>
<comment type="similarity">
    <text evidence="12">Belongs to the phospholipase D family. Cardiolipin synthase subfamily.</text>
</comment>
<name>A0ABY5B0F7_CLOSE</name>
<feature type="transmembrane region" description="Helical" evidence="12">
    <location>
        <begin position="6"/>
        <end position="28"/>
    </location>
</feature>
<dbReference type="PANTHER" id="PTHR21248">
    <property type="entry name" value="CARDIOLIPIN SYNTHASE"/>
    <property type="match status" value="1"/>
</dbReference>
<keyword evidence="8 12" id="KW-0443">Lipid metabolism</keyword>
<evidence type="ECO:0000256" key="3">
    <source>
        <dbReference type="ARBA" id="ARBA00022516"/>
    </source>
</evidence>
<keyword evidence="5 12" id="KW-0812">Transmembrane</keyword>
<evidence type="ECO:0000313" key="15">
    <source>
        <dbReference type="EMBL" id="USS00768.1"/>
    </source>
</evidence>
<gene>
    <name evidence="15" type="primary">cls</name>
    <name evidence="15" type="ORF">NH397_15050</name>
</gene>
<dbReference type="InterPro" id="IPR022924">
    <property type="entry name" value="Cardiolipin_synthase"/>
</dbReference>
<dbReference type="InterPro" id="IPR001736">
    <property type="entry name" value="PLipase_D/transphosphatidylase"/>
</dbReference>
<feature type="active site" evidence="12">
    <location>
        <position position="224"/>
    </location>
</feature>
<reference evidence="15" key="1">
    <citation type="submission" date="2022-06" db="EMBL/GenBank/DDBJ databases">
        <authorList>
            <person name="Holder M.E."/>
            <person name="Ajami N.J."/>
            <person name="Petrosino J.F."/>
        </authorList>
    </citation>
    <scope>NUCLEOTIDE SEQUENCE</scope>
    <source>
        <strain evidence="15">RMA 8861</strain>
    </source>
</reference>
<dbReference type="Pfam" id="PF13091">
    <property type="entry name" value="PLDc_2"/>
    <property type="match status" value="2"/>
</dbReference>
<evidence type="ECO:0000313" key="16">
    <source>
        <dbReference type="Proteomes" id="UP001055437"/>
    </source>
</evidence>
<dbReference type="InterPro" id="IPR025202">
    <property type="entry name" value="PLD-like_dom"/>
</dbReference>
<keyword evidence="7 12" id="KW-1133">Transmembrane helix</keyword>
<keyword evidence="3 12" id="KW-0444">Lipid biosynthesis</keyword>
<keyword evidence="4 12" id="KW-0808">Transferase</keyword>
<feature type="active site" evidence="12">
    <location>
        <position position="402"/>
    </location>
</feature>
<sequence>MIIITIFIIILVSIILINLILVSTIVILEKKRPEKTIAWILILLFLPPIGLILYVFLGRNWKINTLNKGVPDNLKKLISSIIYSNNETLKDYPSLIKLLATNSYSPLFINNEIEVFDGGIEKFKVLKKELLKAKDHIHLEYYIVKNDKIGNEIKNILIKKAHEGVKIKFIIDRVGSIRLKASYIKDLRNAGIDVVFYSYVFAPLLRLINTQINYRNHRKIVVIDGTIGFIGGINIGDEYLNKGKLGEWRDCHIMIKGDAVLALQGTFLDDYSSIKKCNSENLNLSKDIKHYFPKSNFSGNVIMQVIKSGPNSEFPSIMQSIIKMVSMAEEYINIMTPYFIPSEGLIDALRISALSGVKINLIFPEQADHFTVHHASLTYLSELLRCGAKVYLYNKKGFIHSKVIIIDGKLCNIGTANMDIRSFELNYEINTVIYNKEITKKFNNIFLKDLKNCREYTLREYENQTILNKMLNGLCRLFSSIL</sequence>
<evidence type="ECO:0000256" key="7">
    <source>
        <dbReference type="ARBA" id="ARBA00022989"/>
    </source>
</evidence>
<feature type="active site" evidence="12">
    <location>
        <position position="407"/>
    </location>
</feature>
<evidence type="ECO:0000256" key="12">
    <source>
        <dbReference type="HAMAP-Rule" id="MF_01916"/>
    </source>
</evidence>
<evidence type="ECO:0000256" key="11">
    <source>
        <dbReference type="ARBA" id="ARBA00023264"/>
    </source>
</evidence>
<feature type="domain" description="PLD phosphodiesterase" evidence="14">
    <location>
        <begin position="395"/>
        <end position="422"/>
    </location>
</feature>
<dbReference type="InterPro" id="IPR027379">
    <property type="entry name" value="CLS_N"/>
</dbReference>
<evidence type="ECO:0000256" key="2">
    <source>
        <dbReference type="ARBA" id="ARBA00022475"/>
    </source>
</evidence>
<evidence type="ECO:0000256" key="13">
    <source>
        <dbReference type="NCBIfam" id="TIGR04265"/>
    </source>
</evidence>
<evidence type="ECO:0000256" key="4">
    <source>
        <dbReference type="ARBA" id="ARBA00022679"/>
    </source>
</evidence>
<accession>A0ABY5B0F7</accession>
<dbReference type="PANTHER" id="PTHR21248:SF22">
    <property type="entry name" value="PHOSPHOLIPASE D"/>
    <property type="match status" value="1"/>
</dbReference>
<dbReference type="NCBIfam" id="TIGR04265">
    <property type="entry name" value="bac_cardiolipin"/>
    <property type="match status" value="1"/>
</dbReference>
<organism evidence="15 16">
    <name type="scientific">Clostridium septicum</name>
    <dbReference type="NCBI Taxonomy" id="1504"/>
    <lineage>
        <taxon>Bacteria</taxon>
        <taxon>Bacillati</taxon>
        <taxon>Bacillota</taxon>
        <taxon>Clostridia</taxon>
        <taxon>Eubacteriales</taxon>
        <taxon>Clostridiaceae</taxon>
        <taxon>Clostridium</taxon>
    </lineage>
</organism>
<feature type="active site" evidence="12">
    <location>
        <position position="217"/>
    </location>
</feature>
<dbReference type="SUPFAM" id="SSF56024">
    <property type="entry name" value="Phospholipase D/nuclease"/>
    <property type="match status" value="2"/>
</dbReference>
<feature type="transmembrane region" description="Helical" evidence="12">
    <location>
        <begin position="37"/>
        <end position="57"/>
    </location>
</feature>
<evidence type="ECO:0000256" key="1">
    <source>
        <dbReference type="ARBA" id="ARBA00004651"/>
    </source>
</evidence>
<keyword evidence="11 12" id="KW-1208">Phospholipid metabolism</keyword>
<dbReference type="CDD" id="cd09112">
    <property type="entry name" value="PLDc_CLS_2"/>
    <property type="match status" value="1"/>
</dbReference>
<evidence type="ECO:0000256" key="6">
    <source>
        <dbReference type="ARBA" id="ARBA00022737"/>
    </source>
</evidence>
<dbReference type="InterPro" id="IPR030874">
    <property type="entry name" value="Cardiolipin_synth_Firmi"/>
</dbReference>
<evidence type="ECO:0000256" key="10">
    <source>
        <dbReference type="ARBA" id="ARBA00023209"/>
    </source>
</evidence>
<dbReference type="Proteomes" id="UP001055437">
    <property type="component" value="Chromosome"/>
</dbReference>
<dbReference type="PROSITE" id="PS50035">
    <property type="entry name" value="PLD"/>
    <property type="match status" value="2"/>
</dbReference>
<dbReference type="CDD" id="cd09110">
    <property type="entry name" value="PLDc_CLS_1"/>
    <property type="match status" value="1"/>
</dbReference>
<keyword evidence="6" id="KW-0677">Repeat</keyword>
<feature type="active site" evidence="12">
    <location>
        <position position="400"/>
    </location>
</feature>
<dbReference type="Gene3D" id="3.30.870.10">
    <property type="entry name" value="Endonuclease Chain A"/>
    <property type="match status" value="2"/>
</dbReference>
<dbReference type="SMART" id="SM00155">
    <property type="entry name" value="PLDc"/>
    <property type="match status" value="2"/>
</dbReference>
<evidence type="ECO:0000256" key="8">
    <source>
        <dbReference type="ARBA" id="ARBA00023098"/>
    </source>
</evidence>
<keyword evidence="10 12" id="KW-0594">Phospholipid biosynthesis</keyword>
<comment type="subcellular location">
    <subcellularLocation>
        <location evidence="1 12">Cell membrane</location>
        <topology evidence="1 12">Multi-pass membrane protein</topology>
    </subcellularLocation>
</comment>
<dbReference type="Pfam" id="PF13396">
    <property type="entry name" value="PLDc_N"/>
    <property type="match status" value="1"/>
</dbReference>